<accession>A0ABN9TFM9</accession>
<name>A0ABN9TFM9_9DINO</name>
<organism evidence="2 3">
    <name type="scientific">Prorocentrum cordatum</name>
    <dbReference type="NCBI Taxonomy" id="2364126"/>
    <lineage>
        <taxon>Eukaryota</taxon>
        <taxon>Sar</taxon>
        <taxon>Alveolata</taxon>
        <taxon>Dinophyceae</taxon>
        <taxon>Prorocentrales</taxon>
        <taxon>Prorocentraceae</taxon>
        <taxon>Prorocentrum</taxon>
    </lineage>
</organism>
<dbReference type="EMBL" id="CAUYUJ010014616">
    <property type="protein sequence ID" value="CAK0843918.1"/>
    <property type="molecule type" value="Genomic_DNA"/>
</dbReference>
<keyword evidence="3" id="KW-1185">Reference proteome</keyword>
<reference evidence="2" key="1">
    <citation type="submission" date="2023-10" db="EMBL/GenBank/DDBJ databases">
        <authorList>
            <person name="Chen Y."/>
            <person name="Shah S."/>
            <person name="Dougan E. K."/>
            <person name="Thang M."/>
            <person name="Chan C."/>
        </authorList>
    </citation>
    <scope>NUCLEOTIDE SEQUENCE [LARGE SCALE GENOMIC DNA]</scope>
</reference>
<feature type="region of interest" description="Disordered" evidence="1">
    <location>
        <begin position="1"/>
        <end position="26"/>
    </location>
</feature>
<proteinExistence type="predicted"/>
<gene>
    <name evidence="2" type="ORF">PCOR1329_LOCUS38116</name>
</gene>
<sequence length="105" mass="11239">MPNAARAERSGPALGQHTPALELDGPGAGAVGTERCLFPAAERGVVCPPRQDLISRKSGAEERGLPPKIQRVAYFSPWLYHHPVSVGAIEVSYGRACFEEVGLCR</sequence>
<evidence type="ECO:0000256" key="1">
    <source>
        <dbReference type="SAM" id="MobiDB-lite"/>
    </source>
</evidence>
<evidence type="ECO:0000313" key="2">
    <source>
        <dbReference type="EMBL" id="CAK0843918.1"/>
    </source>
</evidence>
<protein>
    <submittedName>
        <fullName evidence="2">Uncharacterized protein</fullName>
    </submittedName>
</protein>
<comment type="caution">
    <text evidence="2">The sequence shown here is derived from an EMBL/GenBank/DDBJ whole genome shotgun (WGS) entry which is preliminary data.</text>
</comment>
<evidence type="ECO:0000313" key="3">
    <source>
        <dbReference type="Proteomes" id="UP001189429"/>
    </source>
</evidence>
<dbReference type="Proteomes" id="UP001189429">
    <property type="component" value="Unassembled WGS sequence"/>
</dbReference>